<dbReference type="Gene3D" id="3.40.30.10">
    <property type="entry name" value="Glutaredoxin"/>
    <property type="match status" value="1"/>
</dbReference>
<name>A0ABD3J9A4_EUCGL</name>
<sequence length="256" mass="28683">MRTLNRRSPSSRWVSLLRAAAPDHPRNLQNISRSVKIMAESADNNAGKKLVRIDISSDTVCPWCCVGKKNLDKAIATAKDQFDFELKWHPFFLNPSAPKEGVNKKEYYLKKFGSRSESMEARMHEVFRGIGLEYNMSGLTGNTVDSHRLIYYAGTQGLEKQHKLVEELFIGYFTQGRYIGDREFLVEAAAKAGVDGAAEFLDNPNNGLQEVNEELEQYSSNISGVPHFVINGKHRLSGGQPPEVFLRAFEVIASGK</sequence>
<gene>
    <name evidence="2" type="ORF">ACJRO7_035576</name>
</gene>
<dbReference type="AlphaFoldDB" id="A0ABD3J9A4"/>
<organism evidence="2 3">
    <name type="scientific">Eucalyptus globulus</name>
    <name type="common">Tasmanian blue gum</name>
    <dbReference type="NCBI Taxonomy" id="34317"/>
    <lineage>
        <taxon>Eukaryota</taxon>
        <taxon>Viridiplantae</taxon>
        <taxon>Streptophyta</taxon>
        <taxon>Embryophyta</taxon>
        <taxon>Tracheophyta</taxon>
        <taxon>Spermatophyta</taxon>
        <taxon>Magnoliopsida</taxon>
        <taxon>eudicotyledons</taxon>
        <taxon>Gunneridae</taxon>
        <taxon>Pentapetalae</taxon>
        <taxon>rosids</taxon>
        <taxon>malvids</taxon>
        <taxon>Myrtales</taxon>
        <taxon>Myrtaceae</taxon>
        <taxon>Myrtoideae</taxon>
        <taxon>Eucalypteae</taxon>
        <taxon>Eucalyptus</taxon>
    </lineage>
</organism>
<dbReference type="Pfam" id="PF01323">
    <property type="entry name" value="DSBA"/>
    <property type="match status" value="1"/>
</dbReference>
<dbReference type="PANTHER" id="PTHR13887:SF41">
    <property type="entry name" value="THIOREDOXIN SUPERFAMILY PROTEIN"/>
    <property type="match status" value="1"/>
</dbReference>
<feature type="domain" description="DSBA-like thioredoxin" evidence="1">
    <location>
        <begin position="53"/>
        <end position="249"/>
    </location>
</feature>
<dbReference type="InterPro" id="IPR001853">
    <property type="entry name" value="DSBA-like_thioredoxin_dom"/>
</dbReference>
<dbReference type="CDD" id="cd03024">
    <property type="entry name" value="DsbA_FrnE"/>
    <property type="match status" value="1"/>
</dbReference>
<evidence type="ECO:0000313" key="2">
    <source>
        <dbReference type="EMBL" id="KAL3723409.1"/>
    </source>
</evidence>
<dbReference type="SUPFAM" id="SSF52833">
    <property type="entry name" value="Thioredoxin-like"/>
    <property type="match status" value="1"/>
</dbReference>
<evidence type="ECO:0000259" key="1">
    <source>
        <dbReference type="Pfam" id="PF01323"/>
    </source>
</evidence>
<reference evidence="2 3" key="1">
    <citation type="submission" date="2024-11" db="EMBL/GenBank/DDBJ databases">
        <title>Chromosome-level genome assembly of Eucalyptus globulus Labill. provides insights into its genome evolution.</title>
        <authorList>
            <person name="Li X."/>
        </authorList>
    </citation>
    <scope>NUCLEOTIDE SEQUENCE [LARGE SCALE GENOMIC DNA]</scope>
    <source>
        <strain evidence="2">CL2024</strain>
        <tissue evidence="2">Fresh tender leaves</tissue>
    </source>
</reference>
<evidence type="ECO:0000313" key="3">
    <source>
        <dbReference type="Proteomes" id="UP001634007"/>
    </source>
</evidence>
<keyword evidence="3" id="KW-1185">Reference proteome</keyword>
<dbReference type="EMBL" id="JBJKBG010000009">
    <property type="protein sequence ID" value="KAL3723409.1"/>
    <property type="molecule type" value="Genomic_DNA"/>
</dbReference>
<proteinExistence type="predicted"/>
<protein>
    <recommendedName>
        <fullName evidence="1">DSBA-like thioredoxin domain-containing protein</fullName>
    </recommendedName>
</protein>
<comment type="caution">
    <text evidence="2">The sequence shown here is derived from an EMBL/GenBank/DDBJ whole genome shotgun (WGS) entry which is preliminary data.</text>
</comment>
<dbReference type="Proteomes" id="UP001634007">
    <property type="component" value="Unassembled WGS sequence"/>
</dbReference>
<dbReference type="InterPro" id="IPR036249">
    <property type="entry name" value="Thioredoxin-like_sf"/>
</dbReference>
<accession>A0ABD3J9A4</accession>
<dbReference type="PANTHER" id="PTHR13887">
    <property type="entry name" value="GLUTATHIONE S-TRANSFERASE KAPPA"/>
    <property type="match status" value="1"/>
</dbReference>